<sequence length="409" mass="43215">MRTLIIDDNWKDWKFGDTDAVMTFTTQNDGQTPDFINKTLTFKIADSAASTPDNPKDYVASAAGYVENNKVLLKTEDVKTLTPGTYSVELWVMDNSTEKNAIYPSKGFAFFSIEQNTMKVSDITNVPSKTLEAIYADLMQQVKAIKKGAKGDPGKTPKIVMGAVTKLSPDAQPSATLVPLQSDPNTYTLNLQIPQGQQGKQGDPGLPGTPGGPGLNGNDGLTPSIDPKSKHWMIGNTDTGVIAEGQAGKDADTSKFVSVEQFNSLRQTASDNSTELKTLQESTKSDSEELDNLKDQVNTLQNSSNLAELKAQITALQAEVKALQEAKSDTPKPDEPAKSDTPAKSDNGDQPAKSDTPSSPADPASNPASSSTTSPDNTPASNSSSDASDNTPASSSTETGATPGSDTTN</sequence>
<proteinExistence type="predicted"/>
<accession>A0A7W3UK32</accession>
<dbReference type="RefSeq" id="WP_182595791.1">
    <property type="nucleotide sequence ID" value="NZ_JACIVA010000039.1"/>
</dbReference>
<name>A0A7W3UK32_9LACO</name>
<evidence type="ECO:0000313" key="3">
    <source>
        <dbReference type="Proteomes" id="UP000517106"/>
    </source>
</evidence>
<dbReference type="EMBL" id="JACIVA010000039">
    <property type="protein sequence ID" value="MBB1097046.1"/>
    <property type="molecule type" value="Genomic_DNA"/>
</dbReference>
<feature type="region of interest" description="Disordered" evidence="1">
    <location>
        <begin position="181"/>
        <end position="229"/>
    </location>
</feature>
<protein>
    <submittedName>
        <fullName evidence="2">Uncharacterized protein</fullName>
    </submittedName>
</protein>
<keyword evidence="3" id="KW-1185">Reference proteome</keyword>
<reference evidence="2 3" key="1">
    <citation type="submission" date="2020-07" db="EMBL/GenBank/DDBJ databases">
        <title>Description of Limosilactobacillus balticus sp. nov., Limosilactobacillus agrestis sp. nov., Limosilactobacillus albertensis sp. nov., Limosilactobacillus rudii sp. nov., Limosilactobacillus fastidiosus sp. nov., five novel Limosilactobacillus species isolated from the vertebrate gastrointestinal tract, and proposal of 6 subspecies of Limosilactobacillus reuteri adapted to the gastrointestinal tract of specific vertebrate hosts.</title>
        <authorList>
            <person name="Li F."/>
            <person name="Cheng C."/>
            <person name="Zheng J."/>
            <person name="Quevedo R.M."/>
            <person name="Li J."/>
            <person name="Roos S."/>
            <person name="Gaenzle M.G."/>
            <person name="Walter J."/>
        </authorList>
    </citation>
    <scope>NUCLEOTIDE SEQUENCE [LARGE SCALE GENOMIC DNA]</scope>
    <source>
        <strain evidence="2 3">STM2_1</strain>
    </source>
</reference>
<gene>
    <name evidence="2" type="ORF">H5S09_03645</name>
</gene>
<dbReference type="Proteomes" id="UP000517106">
    <property type="component" value="Unassembled WGS sequence"/>
</dbReference>
<comment type="caution">
    <text evidence="2">The sequence shown here is derived from an EMBL/GenBank/DDBJ whole genome shotgun (WGS) entry which is preliminary data.</text>
</comment>
<feature type="compositionally biased region" description="Gly residues" evidence="1">
    <location>
        <begin position="208"/>
        <end position="217"/>
    </location>
</feature>
<feature type="compositionally biased region" description="Polar residues" evidence="1">
    <location>
        <begin position="398"/>
        <end position="409"/>
    </location>
</feature>
<feature type="compositionally biased region" description="Polar residues" evidence="1">
    <location>
        <begin position="182"/>
        <end position="191"/>
    </location>
</feature>
<feature type="compositionally biased region" description="Low complexity" evidence="1">
    <location>
        <begin position="354"/>
        <end position="397"/>
    </location>
</feature>
<evidence type="ECO:0000256" key="1">
    <source>
        <dbReference type="SAM" id="MobiDB-lite"/>
    </source>
</evidence>
<evidence type="ECO:0000313" key="2">
    <source>
        <dbReference type="EMBL" id="MBB1097046.1"/>
    </source>
</evidence>
<organism evidence="2 3">
    <name type="scientific">Limosilactobacillus rudii</name>
    <dbReference type="NCBI Taxonomy" id="2759755"/>
    <lineage>
        <taxon>Bacteria</taxon>
        <taxon>Bacillati</taxon>
        <taxon>Bacillota</taxon>
        <taxon>Bacilli</taxon>
        <taxon>Lactobacillales</taxon>
        <taxon>Lactobacillaceae</taxon>
        <taxon>Limosilactobacillus</taxon>
    </lineage>
</organism>
<feature type="compositionally biased region" description="Low complexity" evidence="1">
    <location>
        <begin position="192"/>
        <end position="206"/>
    </location>
</feature>
<feature type="compositionally biased region" description="Basic and acidic residues" evidence="1">
    <location>
        <begin position="323"/>
        <end position="347"/>
    </location>
</feature>
<dbReference type="AlphaFoldDB" id="A0A7W3UK32"/>
<feature type="region of interest" description="Disordered" evidence="1">
    <location>
        <begin position="323"/>
        <end position="409"/>
    </location>
</feature>